<gene>
    <name evidence="3" type="ORF">EDD75_0631</name>
</gene>
<dbReference type="RefSeq" id="WP_170157681.1">
    <property type="nucleotide sequence ID" value="NZ_RKRE01000001.1"/>
</dbReference>
<evidence type="ECO:0000256" key="2">
    <source>
        <dbReference type="ARBA" id="ARBA00023150"/>
    </source>
</evidence>
<dbReference type="Proteomes" id="UP000282654">
    <property type="component" value="Unassembled WGS sequence"/>
</dbReference>
<evidence type="ECO:0000313" key="3">
    <source>
        <dbReference type="EMBL" id="RPF49808.1"/>
    </source>
</evidence>
<dbReference type="Gene3D" id="3.10.20.10">
    <property type="match status" value="1"/>
</dbReference>
<reference evidence="3 4" key="1">
    <citation type="submission" date="2018-11" db="EMBL/GenBank/DDBJ databases">
        <title>Genomic Encyclopedia of Type Strains, Phase IV (KMG-IV): sequencing the most valuable type-strain genomes for metagenomic binning, comparative biology and taxonomic classification.</title>
        <authorList>
            <person name="Goeker M."/>
        </authorList>
    </citation>
    <scope>NUCLEOTIDE SEQUENCE [LARGE SCALE GENOMIC DNA]</scope>
    <source>
        <strain evidence="3 4">DSM 102936</strain>
    </source>
</reference>
<dbReference type="InterPro" id="IPR016193">
    <property type="entry name" value="Cytidine_deaminase-like"/>
</dbReference>
<dbReference type="Pfam" id="PF02634">
    <property type="entry name" value="FdhD-NarQ"/>
    <property type="match status" value="2"/>
</dbReference>
<keyword evidence="1" id="KW-0963">Cytoplasm</keyword>
<dbReference type="EMBL" id="RKRE01000001">
    <property type="protein sequence ID" value="RPF49808.1"/>
    <property type="molecule type" value="Genomic_DNA"/>
</dbReference>
<sequence length="234" mass="25726">MVTSTYQIHRYVSGTWQESPDQVAAEKVLDLYLDGAFLKKIHFLPREPELLLLGHLFLEGLIRSREEIAEVEIDIEKNAARVTRRALKESPWQPASLDQTQPKISPAAVLKLAAALAANPLFRQTGAVHCGLIAAQEEILFGTEDTGRFNVLDKLAGYILREKLSAPDLTITFSGRLTGEIVSRLAKIKVPVVISPAAPTTQGIAIATAAGLTLIGFARDDRFNVYTHAQRFEP</sequence>
<evidence type="ECO:0000313" key="4">
    <source>
        <dbReference type="Proteomes" id="UP000282654"/>
    </source>
</evidence>
<dbReference type="SUPFAM" id="SSF53927">
    <property type="entry name" value="Cytidine deaminase-like"/>
    <property type="match status" value="1"/>
</dbReference>
<comment type="caution">
    <text evidence="3">The sequence shown here is derived from an EMBL/GenBank/DDBJ whole genome shotgun (WGS) entry which is preliminary data.</text>
</comment>
<dbReference type="PANTHER" id="PTHR30592:SF1">
    <property type="entry name" value="SULFUR CARRIER PROTEIN FDHD"/>
    <property type="match status" value="1"/>
</dbReference>
<protein>
    <submittedName>
        <fullName evidence="3">FdhD protein</fullName>
    </submittedName>
</protein>
<keyword evidence="2" id="KW-0501">Molybdenum cofactor biosynthesis</keyword>
<proteinExistence type="predicted"/>
<name>A0A3N5BJB9_9THEO</name>
<dbReference type="AlphaFoldDB" id="A0A3N5BJB9"/>
<dbReference type="GO" id="GO:0006777">
    <property type="term" value="P:Mo-molybdopterin cofactor biosynthetic process"/>
    <property type="evidence" value="ECO:0007669"/>
    <property type="project" value="UniProtKB-KW"/>
</dbReference>
<dbReference type="PIRSF" id="PIRSF015626">
    <property type="entry name" value="FdhD"/>
    <property type="match status" value="1"/>
</dbReference>
<keyword evidence="4" id="KW-1185">Reference proteome</keyword>
<dbReference type="GO" id="GO:0016783">
    <property type="term" value="F:sulfurtransferase activity"/>
    <property type="evidence" value="ECO:0007669"/>
    <property type="project" value="InterPro"/>
</dbReference>
<evidence type="ECO:0000256" key="1">
    <source>
        <dbReference type="ARBA" id="ARBA00022490"/>
    </source>
</evidence>
<dbReference type="InterPro" id="IPR003786">
    <property type="entry name" value="FdhD"/>
</dbReference>
<dbReference type="Gene3D" id="3.40.140.10">
    <property type="entry name" value="Cytidine Deaminase, domain 2"/>
    <property type="match status" value="1"/>
</dbReference>
<dbReference type="PANTHER" id="PTHR30592">
    <property type="entry name" value="FORMATE DEHYDROGENASE"/>
    <property type="match status" value="1"/>
</dbReference>
<organism evidence="3 4">
    <name type="scientific">Thermodesulfitimonas autotrophica</name>
    <dbReference type="NCBI Taxonomy" id="1894989"/>
    <lineage>
        <taxon>Bacteria</taxon>
        <taxon>Bacillati</taxon>
        <taxon>Bacillota</taxon>
        <taxon>Clostridia</taxon>
        <taxon>Thermoanaerobacterales</taxon>
        <taxon>Thermoanaerobacteraceae</taxon>
        <taxon>Thermodesulfitimonas</taxon>
    </lineage>
</organism>
<accession>A0A3N5BJB9</accession>